<keyword evidence="2" id="KW-1185">Reference proteome</keyword>
<dbReference type="OrthoDB" id="306379at2759"/>
<evidence type="ECO:0000313" key="1">
    <source>
        <dbReference type="EMBL" id="CAD8099143.1"/>
    </source>
</evidence>
<organism evidence="1 2">
    <name type="scientific">Paramecium sonneborni</name>
    <dbReference type="NCBI Taxonomy" id="65129"/>
    <lineage>
        <taxon>Eukaryota</taxon>
        <taxon>Sar</taxon>
        <taxon>Alveolata</taxon>
        <taxon>Ciliophora</taxon>
        <taxon>Intramacronucleata</taxon>
        <taxon>Oligohymenophorea</taxon>
        <taxon>Peniculida</taxon>
        <taxon>Parameciidae</taxon>
        <taxon>Paramecium</taxon>
    </lineage>
</organism>
<accession>A0A8S1P8R3</accession>
<evidence type="ECO:0000313" key="2">
    <source>
        <dbReference type="Proteomes" id="UP000692954"/>
    </source>
</evidence>
<reference evidence="1" key="1">
    <citation type="submission" date="2021-01" db="EMBL/GenBank/DDBJ databases">
        <authorList>
            <consortium name="Genoscope - CEA"/>
            <person name="William W."/>
        </authorList>
    </citation>
    <scope>NUCLEOTIDE SEQUENCE</scope>
</reference>
<protein>
    <submittedName>
        <fullName evidence="1">Uncharacterized protein</fullName>
    </submittedName>
</protein>
<dbReference type="AlphaFoldDB" id="A0A8S1P8R3"/>
<dbReference type="Proteomes" id="UP000692954">
    <property type="component" value="Unassembled WGS sequence"/>
</dbReference>
<gene>
    <name evidence="1" type="ORF">PSON_ATCC_30995.1.T0710167</name>
</gene>
<sequence length="664" mass="79597">MLLHHAIRIVEKNQPINDSSNLTNLDFKLFNQTTGKKYDYPVFGKQCNHFGDKFIDLQNAVDGFNSQERQYQCPHCDQIYKEISDFTPHDLFKKIQNEFHPQTNTISIVHGILVSHIKRNKKRFGDPLISDKIKNSIIDLLTQREDDPFQKASQSTTLAQLDQRLKTEFQIQFQSMCLLDNVNINIPVRHKDCKHIQAYELTSLISYQIENYRDQKNNQLKQRDTVRYLKCQQSGCHSIFPLYSEIDLINSLVVDFQFLQTIKKAYPGNQLYIINKTINNEILLTDWISNSTNTKDKFIYQYWAQKENKIELEKLFSYDEFQRNVLEKMATIMNLEQPKAIKEKINQYKNSICWMKLKDYSNQMVEYPTRCVNCPIPKPLGEKQQDIIEPQQDNIKPLNNWDIRTFIAYIIHKKKKAEVKKQNTEKLKCPLCENEFKKNLVQMQFNNELIFYDAQLYQKMQNRLSDIKYEPDNLFEYRGKDYLLENFKNLWKYSVEDFLNDENVSENGKIQYKTIKCHNFRDLYLKNPLINFKCKNQIRFNFDYFYKKFQENNFQFKNGIKLCQCQETECELVTEIEGQLYYDHVYNEAYKNKPTHCNCDQGFEYDLKNKKFRELKQGEYVMMKLIAPIVRHFKEDEQLERGLSFKYQQQGQRQQIRQQSIMEQ</sequence>
<name>A0A8S1P8R3_9CILI</name>
<proteinExistence type="predicted"/>
<comment type="caution">
    <text evidence="1">The sequence shown here is derived from an EMBL/GenBank/DDBJ whole genome shotgun (WGS) entry which is preliminary data.</text>
</comment>
<dbReference type="EMBL" id="CAJJDN010000071">
    <property type="protein sequence ID" value="CAD8099143.1"/>
    <property type="molecule type" value="Genomic_DNA"/>
</dbReference>